<evidence type="ECO:0000313" key="1">
    <source>
        <dbReference type="EMBL" id="KAJ8679090.1"/>
    </source>
</evidence>
<gene>
    <name evidence="1" type="ORF">QAD02_014877</name>
</gene>
<protein>
    <submittedName>
        <fullName evidence="1">Uncharacterized protein</fullName>
    </submittedName>
</protein>
<dbReference type="Proteomes" id="UP001239111">
    <property type="component" value="Chromosome 2"/>
</dbReference>
<evidence type="ECO:0000313" key="2">
    <source>
        <dbReference type="Proteomes" id="UP001239111"/>
    </source>
</evidence>
<proteinExistence type="predicted"/>
<comment type="caution">
    <text evidence="1">The sequence shown here is derived from an EMBL/GenBank/DDBJ whole genome shotgun (WGS) entry which is preliminary data.</text>
</comment>
<name>A0ACC2P683_9HYME</name>
<organism evidence="1 2">
    <name type="scientific">Eretmocerus hayati</name>
    <dbReference type="NCBI Taxonomy" id="131215"/>
    <lineage>
        <taxon>Eukaryota</taxon>
        <taxon>Metazoa</taxon>
        <taxon>Ecdysozoa</taxon>
        <taxon>Arthropoda</taxon>
        <taxon>Hexapoda</taxon>
        <taxon>Insecta</taxon>
        <taxon>Pterygota</taxon>
        <taxon>Neoptera</taxon>
        <taxon>Endopterygota</taxon>
        <taxon>Hymenoptera</taxon>
        <taxon>Apocrita</taxon>
        <taxon>Proctotrupomorpha</taxon>
        <taxon>Chalcidoidea</taxon>
        <taxon>Aphelinidae</taxon>
        <taxon>Aphelininae</taxon>
        <taxon>Eretmocerus</taxon>
    </lineage>
</organism>
<dbReference type="EMBL" id="CM056742">
    <property type="protein sequence ID" value="KAJ8679090.1"/>
    <property type="molecule type" value="Genomic_DNA"/>
</dbReference>
<keyword evidence="2" id="KW-1185">Reference proteome</keyword>
<reference evidence="1" key="1">
    <citation type="submission" date="2023-04" db="EMBL/GenBank/DDBJ databases">
        <title>A chromosome-level genome assembly of the parasitoid wasp Eretmocerus hayati.</title>
        <authorList>
            <person name="Zhong Y."/>
            <person name="Liu S."/>
            <person name="Liu Y."/>
        </authorList>
    </citation>
    <scope>NUCLEOTIDE SEQUENCE</scope>
    <source>
        <strain evidence="1">ZJU_SS_LIU_2023</strain>
    </source>
</reference>
<accession>A0ACC2P683</accession>
<sequence>MSCCEAGFRLATPSECSVQSKARIDALFDDSRSSVCSSSGWCGRSLLLLPPTGPSSGSCCPVDERDEIESVKTTTMVLEQHDEEREQRRVNSAVQARIEAMFASVEADAGPGESAAAILSDLTQILSMCKFLQEVIG</sequence>